<accession>A8LZ96</accession>
<sequence>MLVWEWVPSNLLGERGLSFRRTTPAWVSSMVVGRDCLGVGLPLVVAAFPLPRHAAGSECFAVTDGDGRADLADELLDIGGTGR</sequence>
<protein>
    <submittedName>
        <fullName evidence="1">Uncharacterized protein</fullName>
    </submittedName>
</protein>
<dbReference type="AlphaFoldDB" id="A8LZ96"/>
<name>A8LZ96_SALAI</name>
<dbReference type="KEGG" id="saq:Sare_3659"/>
<proteinExistence type="predicted"/>
<organism evidence="1">
    <name type="scientific">Salinispora arenicola (strain CNS-205)</name>
    <dbReference type="NCBI Taxonomy" id="391037"/>
    <lineage>
        <taxon>Bacteria</taxon>
        <taxon>Bacillati</taxon>
        <taxon>Actinomycetota</taxon>
        <taxon>Actinomycetes</taxon>
        <taxon>Micromonosporales</taxon>
        <taxon>Micromonosporaceae</taxon>
        <taxon>Salinispora</taxon>
    </lineage>
</organism>
<evidence type="ECO:0000313" key="1">
    <source>
        <dbReference type="EMBL" id="ABV99456.1"/>
    </source>
</evidence>
<dbReference type="EMBL" id="CP000850">
    <property type="protein sequence ID" value="ABV99456.1"/>
    <property type="molecule type" value="Genomic_DNA"/>
</dbReference>
<dbReference type="HOGENOM" id="CLU_2540588_0_0_11"/>
<reference evidence="1" key="1">
    <citation type="submission" date="2007-10" db="EMBL/GenBank/DDBJ databases">
        <title>Complete sequence of Salinispora arenicola CNS-205.</title>
        <authorList>
            <consortium name="US DOE Joint Genome Institute"/>
            <person name="Copeland A."/>
            <person name="Lucas S."/>
            <person name="Lapidus A."/>
            <person name="Barry K."/>
            <person name="Glavina del Rio T."/>
            <person name="Dalin E."/>
            <person name="Tice H."/>
            <person name="Pitluck S."/>
            <person name="Foster B."/>
            <person name="Schmutz J."/>
            <person name="Larimer F."/>
            <person name="Land M."/>
            <person name="Hauser L."/>
            <person name="Kyrpides N."/>
            <person name="Ivanova N."/>
            <person name="Jensen P.R."/>
            <person name="Moore B.S."/>
            <person name="Penn K."/>
            <person name="Jenkins C."/>
            <person name="Udwary D."/>
            <person name="Xiang L."/>
            <person name="Gontang E."/>
            <person name="Richardson P."/>
        </authorList>
    </citation>
    <scope>NUCLEOTIDE SEQUENCE [LARGE SCALE GENOMIC DNA]</scope>
    <source>
        <strain evidence="1">CNS-205</strain>
    </source>
</reference>
<gene>
    <name evidence="1" type="ordered locus">Sare_3659</name>
</gene>